<keyword evidence="4" id="KW-1003">Cell membrane</keyword>
<organism evidence="13 14">
    <name type="scientific">Alcanivorax borkumensis (strain ATCC 700651 / DSM 11573 / NCIMB 13689 / SK2)</name>
    <dbReference type="NCBI Taxonomy" id="393595"/>
    <lineage>
        <taxon>Bacteria</taxon>
        <taxon>Pseudomonadati</taxon>
        <taxon>Pseudomonadota</taxon>
        <taxon>Gammaproteobacteria</taxon>
        <taxon>Oceanospirillales</taxon>
        <taxon>Alcanivoracaceae</taxon>
        <taxon>Alcanivorax</taxon>
    </lineage>
</organism>
<feature type="transmembrane region" description="Helical" evidence="12">
    <location>
        <begin position="150"/>
        <end position="169"/>
    </location>
</feature>
<feature type="transmembrane region" description="Helical" evidence="12">
    <location>
        <begin position="45"/>
        <end position="64"/>
    </location>
</feature>
<dbReference type="Gene3D" id="1.20.1730.10">
    <property type="entry name" value="Sodium/glucose cotransporter"/>
    <property type="match status" value="1"/>
</dbReference>
<feature type="transmembrane region" description="Helical" evidence="12">
    <location>
        <begin position="117"/>
        <end position="144"/>
    </location>
</feature>
<dbReference type="CDD" id="cd11495">
    <property type="entry name" value="SLC5sbd_NIS-like_u3"/>
    <property type="match status" value="1"/>
</dbReference>
<dbReference type="eggNOG" id="COG0591">
    <property type="taxonomic scope" value="Bacteria"/>
</dbReference>
<dbReference type="HOGENOM" id="CLU_018808_11_4_6"/>
<proteinExistence type="inferred from homology"/>
<dbReference type="GO" id="GO:0006814">
    <property type="term" value="P:sodium ion transport"/>
    <property type="evidence" value="ECO:0007669"/>
    <property type="project" value="UniProtKB-KW"/>
</dbReference>
<evidence type="ECO:0000256" key="9">
    <source>
        <dbReference type="ARBA" id="ARBA00023136"/>
    </source>
</evidence>
<feature type="transmembrane region" description="Helical" evidence="12">
    <location>
        <begin position="176"/>
        <end position="198"/>
    </location>
</feature>
<feature type="transmembrane region" description="Helical" evidence="12">
    <location>
        <begin position="241"/>
        <end position="259"/>
    </location>
</feature>
<evidence type="ECO:0000256" key="5">
    <source>
        <dbReference type="ARBA" id="ARBA00022692"/>
    </source>
</evidence>
<dbReference type="OrthoDB" id="9814523at2"/>
<protein>
    <submittedName>
        <fullName evidence="13">Sodium solute transporter family protein</fullName>
    </submittedName>
</protein>
<evidence type="ECO:0000256" key="3">
    <source>
        <dbReference type="ARBA" id="ARBA00022448"/>
    </source>
</evidence>
<dbReference type="Proteomes" id="UP000008871">
    <property type="component" value="Chromosome"/>
</dbReference>
<comment type="subcellular location">
    <subcellularLocation>
        <location evidence="1">Cell membrane</location>
        <topology evidence="1">Multi-pass membrane protein</topology>
    </subcellularLocation>
</comment>
<feature type="transmembrane region" description="Helical" evidence="12">
    <location>
        <begin position="383"/>
        <end position="406"/>
    </location>
</feature>
<evidence type="ECO:0000256" key="10">
    <source>
        <dbReference type="ARBA" id="ARBA00023201"/>
    </source>
</evidence>
<feature type="transmembrane region" description="Helical" evidence="12">
    <location>
        <begin position="76"/>
        <end position="97"/>
    </location>
</feature>
<keyword evidence="8" id="KW-0406">Ion transport</keyword>
<feature type="transmembrane region" description="Helical" evidence="12">
    <location>
        <begin position="446"/>
        <end position="463"/>
    </location>
</feature>
<dbReference type="KEGG" id="abo:ABO_1913"/>
<dbReference type="PROSITE" id="PS50283">
    <property type="entry name" value="NA_SOLUT_SYMP_3"/>
    <property type="match status" value="1"/>
</dbReference>
<reference evidence="13 14" key="1">
    <citation type="journal article" date="2006" name="Nat. Biotechnol.">
        <title>Genome sequence of the ubiquitous hydrocarbon-degrading marine bacterium Alcanivorax borkumensis.</title>
        <authorList>
            <person name="Schneiker S."/>
            <person name="Martins dos Santos V.A.P."/>
            <person name="Bartels D."/>
            <person name="Bekel T."/>
            <person name="Brecht M."/>
            <person name="Buhrmester J."/>
            <person name="Chernikova T.N."/>
            <person name="Denaro R."/>
            <person name="Ferrer M."/>
            <person name="Gertler C."/>
            <person name="Goesmann A."/>
            <person name="Golyshina O.V."/>
            <person name="Kaminski F."/>
            <person name="Khachane A.N."/>
            <person name="Lang S."/>
            <person name="Linke B."/>
            <person name="McHardy A.C."/>
            <person name="Meyer F."/>
            <person name="Nechitaylo T."/>
            <person name="Puehler A."/>
            <person name="Regenhardt D."/>
            <person name="Rupp O."/>
            <person name="Sabirova J.S."/>
            <person name="Selbitschka W."/>
            <person name="Yakimov M.M."/>
            <person name="Timmis K.N."/>
            <person name="Vorhoelter F.-J."/>
            <person name="Weidner S."/>
            <person name="Kaiser O."/>
            <person name="Golyshin P.N."/>
        </authorList>
    </citation>
    <scope>NUCLEOTIDE SEQUENCE [LARGE SCALE GENOMIC DNA]</scope>
    <source>
        <strain evidence="14">ATCC 700651 / DSM 11573 / NCIMB 13689 / SK2</strain>
    </source>
</reference>
<evidence type="ECO:0000256" key="4">
    <source>
        <dbReference type="ARBA" id="ARBA00022475"/>
    </source>
</evidence>
<dbReference type="InterPro" id="IPR051163">
    <property type="entry name" value="Sodium:Solute_Symporter_SSF"/>
</dbReference>
<feature type="transmembrane region" description="Helical" evidence="12">
    <location>
        <begin position="6"/>
        <end position="25"/>
    </location>
</feature>
<feature type="transmembrane region" description="Helical" evidence="12">
    <location>
        <begin position="418"/>
        <end position="439"/>
    </location>
</feature>
<accession>Q0VN87</accession>
<dbReference type="AlphaFoldDB" id="Q0VN87"/>
<dbReference type="PANTHER" id="PTHR42985:SF40">
    <property type="entry name" value="LD47995P-RELATED"/>
    <property type="match status" value="1"/>
</dbReference>
<dbReference type="STRING" id="393595.ABO_1913"/>
<name>Q0VN87_ALCBS</name>
<keyword evidence="5 12" id="KW-0812">Transmembrane</keyword>
<dbReference type="InterPro" id="IPR001734">
    <property type="entry name" value="Na/solute_symporter"/>
</dbReference>
<gene>
    <name evidence="13" type="ordered locus">ABO_1913</name>
</gene>
<evidence type="ECO:0000256" key="1">
    <source>
        <dbReference type="ARBA" id="ARBA00004651"/>
    </source>
</evidence>
<dbReference type="InterPro" id="IPR038377">
    <property type="entry name" value="Na/Glc_symporter_sf"/>
</dbReference>
<evidence type="ECO:0000313" key="13">
    <source>
        <dbReference type="EMBL" id="CAL17361.1"/>
    </source>
</evidence>
<feature type="transmembrane region" description="Helical" evidence="12">
    <location>
        <begin position="331"/>
        <end position="351"/>
    </location>
</feature>
<sequence length="517" mass="56397">MTLAIADWIVLAGYLCIVLGIGIYFSRRNTNTEEYFVGGRRFRGWVIGLSLVGTSISSITFLAYPADAFLTDWLRYLPNLALLPAMLVAAFVFLPFFRRENMTSAYEFLELRYGPSIRVYGAIAFLVAQLVRLAMILWLLSLLIQQVTDLTPTTAIILGGFFVGFYTVIGGIDAVIWTDVLQTVILLLGGLVCLWVILEALPGGLNQVFEQAGQAGKFALAPWENGAPAETSWSFSLSEKTATMMLLIGLTNWLTEYSSNQNTVQRYCASQSTKEARRGLWVYLFTALPIWAFYMLLGTALWVFFQVYPDAQASAILTGETRAETLMPHFITGYLPAGVAGLVIAAALAAAMSSLDSSINSITTVSVVDLYRRHLRPGRDDRHYLKVAWAIAAAVTGVMILGALWLNQADTKTLQDTSTILVSLLGGGMLGLYLLGFFSKKGNARAAWVGIGCTLVFTSWTILTNNQLLPEALSAPFDLYYTGLIGNVLMFLVGYVVALLWPAASVAPVSPQPAAEG</sequence>
<dbReference type="GO" id="GO:0015293">
    <property type="term" value="F:symporter activity"/>
    <property type="evidence" value="ECO:0007669"/>
    <property type="project" value="TreeGrafter"/>
</dbReference>
<feature type="transmembrane region" description="Helical" evidence="12">
    <location>
        <begin position="479"/>
        <end position="501"/>
    </location>
</feature>
<keyword evidence="14" id="KW-1185">Reference proteome</keyword>
<evidence type="ECO:0000256" key="11">
    <source>
        <dbReference type="RuleBase" id="RU362091"/>
    </source>
</evidence>
<evidence type="ECO:0000256" key="6">
    <source>
        <dbReference type="ARBA" id="ARBA00022989"/>
    </source>
</evidence>
<evidence type="ECO:0000256" key="7">
    <source>
        <dbReference type="ARBA" id="ARBA00023053"/>
    </source>
</evidence>
<evidence type="ECO:0000256" key="2">
    <source>
        <dbReference type="ARBA" id="ARBA00006434"/>
    </source>
</evidence>
<evidence type="ECO:0000256" key="8">
    <source>
        <dbReference type="ARBA" id="ARBA00023065"/>
    </source>
</evidence>
<keyword evidence="6 12" id="KW-1133">Transmembrane helix</keyword>
<feature type="transmembrane region" description="Helical" evidence="12">
    <location>
        <begin position="280"/>
        <end position="305"/>
    </location>
</feature>
<dbReference type="Pfam" id="PF00474">
    <property type="entry name" value="SSF"/>
    <property type="match status" value="1"/>
</dbReference>
<keyword evidence="9 12" id="KW-0472">Membrane</keyword>
<keyword evidence="10" id="KW-0739">Sodium transport</keyword>
<evidence type="ECO:0000313" key="14">
    <source>
        <dbReference type="Proteomes" id="UP000008871"/>
    </source>
</evidence>
<dbReference type="PANTHER" id="PTHR42985">
    <property type="entry name" value="SODIUM-COUPLED MONOCARBOXYLATE TRANSPORTER"/>
    <property type="match status" value="1"/>
</dbReference>
<evidence type="ECO:0000256" key="12">
    <source>
        <dbReference type="SAM" id="Phobius"/>
    </source>
</evidence>
<keyword evidence="3" id="KW-0813">Transport</keyword>
<dbReference type="RefSeq" id="WP_011589192.1">
    <property type="nucleotide sequence ID" value="NC_008260.1"/>
</dbReference>
<keyword evidence="7" id="KW-0915">Sodium</keyword>
<comment type="similarity">
    <text evidence="2 11">Belongs to the sodium:solute symporter (SSF) (TC 2.A.21) family.</text>
</comment>
<dbReference type="EMBL" id="AM286690">
    <property type="protein sequence ID" value="CAL17361.1"/>
    <property type="molecule type" value="Genomic_DNA"/>
</dbReference>
<dbReference type="NCBIfam" id="TIGR00813">
    <property type="entry name" value="sss"/>
    <property type="match status" value="1"/>
</dbReference>
<dbReference type="GO" id="GO:0005886">
    <property type="term" value="C:plasma membrane"/>
    <property type="evidence" value="ECO:0007669"/>
    <property type="project" value="UniProtKB-SubCell"/>
</dbReference>